<dbReference type="Gene3D" id="3.40.50.300">
    <property type="entry name" value="P-loop containing nucleotide triphosphate hydrolases"/>
    <property type="match status" value="2"/>
</dbReference>
<dbReference type="PANTHER" id="PTHR32114:SF2">
    <property type="entry name" value="ABC TRANSPORTER ABCH.3"/>
    <property type="match status" value="1"/>
</dbReference>
<keyword evidence="4" id="KW-0175">Coiled coil</keyword>
<evidence type="ECO:0000256" key="2">
    <source>
        <dbReference type="ARBA" id="ARBA00011322"/>
    </source>
</evidence>
<reference evidence="7" key="1">
    <citation type="submission" date="2017-05" db="EMBL/GenBank/DDBJ databases">
        <authorList>
            <person name="Papadimitriou K."/>
        </authorList>
    </citation>
    <scope>NUCLEOTIDE SEQUENCE [LARGE SCALE GENOMIC DNA]</scope>
    <source>
        <strain evidence="7">ACA-DC 3411</strain>
    </source>
</reference>
<name>A0A1Y6JYN4_9LACO</name>
<evidence type="ECO:0000313" key="6">
    <source>
        <dbReference type="EMBL" id="SMS15037.1"/>
    </source>
</evidence>
<sequence length="1055" mass="116156">MRPLSLHLEFFGPYRDTTVDFTKFATTPLFLISGKTGSGKTTIFDGMCYALFDQTSGTDREAPAMRSDFATPHDRTRVEFWFTHRDRRYQIVREPAQTLAKKRGTGLTAVTASVTLTVWHDDTEEKQLTKIGQVRDFLQDLLKMDGKQFAQIVLLPQGQFRRFLVADSDAKAQVLEQLFDTAVYARWADRLKAQLRQSQRANQAALADLDHVQNELQWTPANQGPASDLQANHQTADLLKLMAQQQTATREREQTLITQLKAAQGTVTDLTRQDTQEEQFLADQQRLQTTLTAQTALKQREPAMAQLRAQLTELEWVQGLRPQWQTWQTAQTAVTQRQAARDQRQQHVTQAQASLAQAQTAKQAAAELPAKITALQDQLAQQATIKPLYQQIAQLQKQQTAAQTTQQRTQAEVQRLTTALAATTTAQKQAQALIDQQGTWYDQSQTLQRTVATYADWQQRLTQLTADQQDLTVQTAQITTLTAQAKTARTAADQAQATAEDRYQARLRAQIAELSAQLTPGSPCPVCGATTHPHPAVSTATTPVTAAMVKQAQQAATKAQQAATQLATQLTQQQTALAQAQAAVTEQATTLKHDMAAKLNVATDASLTAFSTALGQAQTAVQQQETQVQQALAQVRQAQAQLTQLQATAQTQQTELKQAQEAAQAAQTQVTRLGVELTTQQRQLPTDALTLREFTELEQTRQAQLATHQRDWTALEQQVTAATQALAVAQSDLQTATDELAQSQQRVTTAQAAVTAAMAAHELALTPATTATVTQQLAQLDQVPTYRQQLQDFRTAQTQATATIAELRQRLADQAQPDRAKTQAALTAAQAQVTQLQADRYAAQQQWQRNAELVQRLQQQLAAQATALQQTQALDELAGVLNGDGPNSKLGLERYVLQTYLRQILLVGNHRLQQLTNGRYQFVIDDAPAASKKYSGLEINVYDDHVGEQRSVHTLSGGESFIAALALALALGEVIQRTTGSVDVDALFIDEGFGSLDEDALMTALESLETIEGRHRMIGIISHVSELRAQVPNQLQVVAQGNGESHLKYQIHENG</sequence>
<dbReference type="InterPro" id="IPR038729">
    <property type="entry name" value="Rad50/SbcC_AAA"/>
</dbReference>
<evidence type="ECO:0000313" key="7">
    <source>
        <dbReference type="Proteomes" id="UP000195412"/>
    </source>
</evidence>
<evidence type="ECO:0000256" key="3">
    <source>
        <dbReference type="ARBA" id="ARBA00013368"/>
    </source>
</evidence>
<dbReference type="Pfam" id="PF13558">
    <property type="entry name" value="SbcC_Walker_B"/>
    <property type="match status" value="1"/>
</dbReference>
<comment type="similarity">
    <text evidence="1">Belongs to the SMC family. SbcC subfamily.</text>
</comment>
<feature type="coiled-coil region" evidence="4">
    <location>
        <begin position="188"/>
        <end position="215"/>
    </location>
</feature>
<feature type="coiled-coil region" evidence="4">
    <location>
        <begin position="614"/>
        <end position="676"/>
    </location>
</feature>
<dbReference type="GO" id="GO:0006302">
    <property type="term" value="P:double-strand break repair"/>
    <property type="evidence" value="ECO:0007669"/>
    <property type="project" value="InterPro"/>
</dbReference>
<gene>
    <name evidence="6" type="ORF">LZ3411_1987</name>
</gene>
<dbReference type="RefSeq" id="WP_087742420.1">
    <property type="nucleotide sequence ID" value="NZ_LT854705.1"/>
</dbReference>
<dbReference type="AlphaFoldDB" id="A0A1Y6JYN4"/>
<keyword evidence="6" id="KW-0269">Exonuclease</keyword>
<evidence type="ECO:0000256" key="1">
    <source>
        <dbReference type="ARBA" id="ARBA00006930"/>
    </source>
</evidence>
<dbReference type="GO" id="GO:0004527">
    <property type="term" value="F:exonuclease activity"/>
    <property type="evidence" value="ECO:0007669"/>
    <property type="project" value="UniProtKB-KW"/>
</dbReference>
<evidence type="ECO:0000256" key="4">
    <source>
        <dbReference type="SAM" id="Coils"/>
    </source>
</evidence>
<comment type="subunit">
    <text evidence="2">Heterodimer of SbcC and SbcD.</text>
</comment>
<dbReference type="Proteomes" id="UP000195412">
    <property type="component" value="Chromosome I"/>
</dbReference>
<accession>A0A1Y6JYN4</accession>
<evidence type="ECO:0000259" key="5">
    <source>
        <dbReference type="Pfam" id="PF13476"/>
    </source>
</evidence>
<feature type="coiled-coil region" evidence="4">
    <location>
        <begin position="819"/>
        <end position="874"/>
    </location>
</feature>
<protein>
    <recommendedName>
        <fullName evidence="3">Nuclease SbcCD subunit C</fullName>
    </recommendedName>
</protein>
<proteinExistence type="inferred from homology"/>
<dbReference type="EMBL" id="LT854705">
    <property type="protein sequence ID" value="SMS15037.1"/>
    <property type="molecule type" value="Genomic_DNA"/>
</dbReference>
<dbReference type="InterPro" id="IPR027417">
    <property type="entry name" value="P-loop_NTPase"/>
</dbReference>
<dbReference type="GO" id="GO:0016887">
    <property type="term" value="F:ATP hydrolysis activity"/>
    <property type="evidence" value="ECO:0007669"/>
    <property type="project" value="InterPro"/>
</dbReference>
<dbReference type="PANTHER" id="PTHR32114">
    <property type="entry name" value="ABC TRANSPORTER ABCH.3"/>
    <property type="match status" value="1"/>
</dbReference>
<feature type="coiled-coil region" evidence="4">
    <location>
        <begin position="726"/>
        <end position="753"/>
    </location>
</feature>
<organism evidence="6 7">
    <name type="scientific">Levilactobacillus zymae</name>
    <dbReference type="NCBI Taxonomy" id="267363"/>
    <lineage>
        <taxon>Bacteria</taxon>
        <taxon>Bacillati</taxon>
        <taxon>Bacillota</taxon>
        <taxon>Bacilli</taxon>
        <taxon>Lactobacillales</taxon>
        <taxon>Lactobacillaceae</taxon>
        <taxon>Levilactobacillus</taxon>
    </lineage>
</organism>
<keyword evidence="6" id="KW-0540">Nuclease</keyword>
<dbReference type="KEGG" id="lzy:LZ3411_1987"/>
<dbReference type="SUPFAM" id="SSF52540">
    <property type="entry name" value="P-loop containing nucleoside triphosphate hydrolases"/>
    <property type="match status" value="1"/>
</dbReference>
<dbReference type="Pfam" id="PF13476">
    <property type="entry name" value="AAA_23"/>
    <property type="match status" value="1"/>
</dbReference>
<keyword evidence="6" id="KW-0378">Hydrolase</keyword>
<feature type="domain" description="Rad50/SbcC-type AAA" evidence="5">
    <location>
        <begin position="5"/>
        <end position="216"/>
    </location>
</feature>